<keyword evidence="2" id="KW-1185">Reference proteome</keyword>
<name>A0A7W9Y1Q7_9HYPH</name>
<dbReference type="Gene3D" id="6.10.250.730">
    <property type="match status" value="1"/>
</dbReference>
<organism evidence="1 2">
    <name type="scientific">Rhizobium wenxiniae</name>
    <dbReference type="NCBI Taxonomy" id="1737357"/>
    <lineage>
        <taxon>Bacteria</taxon>
        <taxon>Pseudomonadati</taxon>
        <taxon>Pseudomonadota</taxon>
        <taxon>Alphaproteobacteria</taxon>
        <taxon>Hyphomicrobiales</taxon>
        <taxon>Rhizobiaceae</taxon>
        <taxon>Rhizobium/Agrobacterium group</taxon>
        <taxon>Rhizobium</taxon>
    </lineage>
</organism>
<dbReference type="AlphaFoldDB" id="A0A7W9Y1Q7"/>
<dbReference type="EMBL" id="JACHEG010000001">
    <property type="protein sequence ID" value="MBB6160295.1"/>
    <property type="molecule type" value="Genomic_DNA"/>
</dbReference>
<comment type="caution">
    <text evidence="1">The sequence shown here is derived from an EMBL/GenBank/DDBJ whole genome shotgun (WGS) entry which is preliminary data.</text>
</comment>
<evidence type="ECO:0000313" key="2">
    <source>
        <dbReference type="Proteomes" id="UP000547879"/>
    </source>
</evidence>
<evidence type="ECO:0008006" key="3">
    <source>
        <dbReference type="Google" id="ProtNLM"/>
    </source>
</evidence>
<dbReference type="InterPro" id="IPR010385">
    <property type="entry name" value="DUF982"/>
</dbReference>
<proteinExistence type="predicted"/>
<dbReference type="Pfam" id="PF06169">
    <property type="entry name" value="DUF982"/>
    <property type="match status" value="1"/>
</dbReference>
<evidence type="ECO:0000313" key="1">
    <source>
        <dbReference type="EMBL" id="MBB6160295.1"/>
    </source>
</evidence>
<gene>
    <name evidence="1" type="ORF">HNQ72_000092</name>
</gene>
<reference evidence="1 2" key="1">
    <citation type="submission" date="2020-08" db="EMBL/GenBank/DDBJ databases">
        <title>Genomic Encyclopedia of Type Strains, Phase IV (KMG-IV): sequencing the most valuable type-strain genomes for metagenomic binning, comparative biology and taxonomic classification.</title>
        <authorList>
            <person name="Goeker M."/>
        </authorList>
    </citation>
    <scope>NUCLEOTIDE SEQUENCE [LARGE SCALE GENOMIC DNA]</scope>
    <source>
        <strain evidence="1 2">DSM 100734</strain>
    </source>
</reference>
<accession>A0A7W9Y1Q7</accession>
<dbReference type="Proteomes" id="UP000547879">
    <property type="component" value="Unassembled WGS sequence"/>
</dbReference>
<dbReference type="RefSeq" id="WP_183989090.1">
    <property type="nucleotide sequence ID" value="NZ_BMHW01000001.1"/>
</dbReference>
<protein>
    <recommendedName>
        <fullName evidence="3">DUF982 domain-containing protein</fullName>
    </recommendedName>
</protein>
<sequence length="120" mass="13958">MIASSFWRIRHTILQEFGNRTERSPFSAPQMKVQNMNNGHIQDTILWSEPVRVRVGYGFTEIIRGPCEALEHLNWRWPVRYGDYHAKAVNECAACLQRRVPLDEVRETFILASIEAKMLG</sequence>